<sequence>MEKSNIIELLQLLFVLISDNHINCPPAQTGLLQVGSMERQKHEVIT</sequence>
<organism evidence="1">
    <name type="scientific">Arundo donax</name>
    <name type="common">Giant reed</name>
    <name type="synonym">Donax arundinaceus</name>
    <dbReference type="NCBI Taxonomy" id="35708"/>
    <lineage>
        <taxon>Eukaryota</taxon>
        <taxon>Viridiplantae</taxon>
        <taxon>Streptophyta</taxon>
        <taxon>Embryophyta</taxon>
        <taxon>Tracheophyta</taxon>
        <taxon>Spermatophyta</taxon>
        <taxon>Magnoliopsida</taxon>
        <taxon>Liliopsida</taxon>
        <taxon>Poales</taxon>
        <taxon>Poaceae</taxon>
        <taxon>PACMAD clade</taxon>
        <taxon>Arundinoideae</taxon>
        <taxon>Arundineae</taxon>
        <taxon>Arundo</taxon>
    </lineage>
</organism>
<evidence type="ECO:0000313" key="1">
    <source>
        <dbReference type="EMBL" id="JAD64007.1"/>
    </source>
</evidence>
<name>A0A0A9BXM4_ARUDO</name>
<dbReference type="EMBL" id="GBRH01233888">
    <property type="protein sequence ID" value="JAD64007.1"/>
    <property type="molecule type" value="Transcribed_RNA"/>
</dbReference>
<reference evidence="1" key="1">
    <citation type="submission" date="2014-09" db="EMBL/GenBank/DDBJ databases">
        <authorList>
            <person name="Magalhaes I.L.F."/>
            <person name="Oliveira U."/>
            <person name="Santos F.R."/>
            <person name="Vidigal T.H.D.A."/>
            <person name="Brescovit A.D."/>
            <person name="Santos A.J."/>
        </authorList>
    </citation>
    <scope>NUCLEOTIDE SEQUENCE</scope>
    <source>
        <tissue evidence="1">Shoot tissue taken approximately 20 cm above the soil surface</tissue>
    </source>
</reference>
<accession>A0A0A9BXM4</accession>
<proteinExistence type="predicted"/>
<dbReference type="AlphaFoldDB" id="A0A0A9BXM4"/>
<protein>
    <submittedName>
        <fullName evidence="1">Uncharacterized protein</fullName>
    </submittedName>
</protein>
<reference evidence="1" key="2">
    <citation type="journal article" date="2015" name="Data Brief">
        <title>Shoot transcriptome of the giant reed, Arundo donax.</title>
        <authorList>
            <person name="Barrero R.A."/>
            <person name="Guerrero F.D."/>
            <person name="Moolhuijzen P."/>
            <person name="Goolsby J.A."/>
            <person name="Tidwell J."/>
            <person name="Bellgard S.E."/>
            <person name="Bellgard M.I."/>
        </authorList>
    </citation>
    <scope>NUCLEOTIDE SEQUENCE</scope>
    <source>
        <tissue evidence="1">Shoot tissue taken approximately 20 cm above the soil surface</tissue>
    </source>
</reference>